<evidence type="ECO:0000313" key="1">
    <source>
        <dbReference type="EMBL" id="KAI3372189.1"/>
    </source>
</evidence>
<organism evidence="1 2">
    <name type="scientific">Scortum barcoo</name>
    <name type="common">barcoo grunter</name>
    <dbReference type="NCBI Taxonomy" id="214431"/>
    <lineage>
        <taxon>Eukaryota</taxon>
        <taxon>Metazoa</taxon>
        <taxon>Chordata</taxon>
        <taxon>Craniata</taxon>
        <taxon>Vertebrata</taxon>
        <taxon>Euteleostomi</taxon>
        <taxon>Actinopterygii</taxon>
        <taxon>Neopterygii</taxon>
        <taxon>Teleostei</taxon>
        <taxon>Neoteleostei</taxon>
        <taxon>Acanthomorphata</taxon>
        <taxon>Eupercaria</taxon>
        <taxon>Centrarchiformes</taxon>
        <taxon>Terapontoidei</taxon>
        <taxon>Terapontidae</taxon>
        <taxon>Scortum</taxon>
    </lineage>
</organism>
<proteinExistence type="predicted"/>
<dbReference type="Proteomes" id="UP000831701">
    <property type="component" value="Chromosome 5"/>
</dbReference>
<gene>
    <name evidence="1" type="ORF">L3Q82_007042</name>
</gene>
<name>A0ACB8WXD3_9TELE</name>
<reference evidence="1" key="1">
    <citation type="submission" date="2022-04" db="EMBL/GenBank/DDBJ databases">
        <title>Jade perch genome.</title>
        <authorList>
            <person name="Chao B."/>
        </authorList>
    </citation>
    <scope>NUCLEOTIDE SEQUENCE</scope>
    <source>
        <strain evidence="1">CB-2022</strain>
    </source>
</reference>
<comment type="caution">
    <text evidence="1">The sequence shown here is derived from an EMBL/GenBank/DDBJ whole genome shotgun (WGS) entry which is preliminary data.</text>
</comment>
<sequence length="310" mass="35321">MTGSSRFWWCIGVQRYRTLTDQSTDTSNMSDCDPAPVEEPPGPGPGPGWPPLAEKALSEAFARLRYRDTSLLIWQQQQQELQAAPPSTYLSRSQSAWYSSFGNQAVLVRDKRGLENSRGQGSQPAVLEETGEEESLHGGDTQVFREDEFDMSPFFFFSRCQVVDFFFFSSISLQSSRKKKTQNKNKKTLGAKKQSVSEEEEVPVEELSSEEEEELPLKRLAPPPEAPPPAAFSAERQTGARETSRQTGERERQERERQADRHKRETGMCGSEQSEETLNFFMVFSCKWFGSTLRRRCHNVDELCFCVSKR</sequence>
<protein>
    <submittedName>
        <fullName evidence="1">Uncharacterized protein</fullName>
    </submittedName>
</protein>
<keyword evidence="2" id="KW-1185">Reference proteome</keyword>
<evidence type="ECO:0000313" key="2">
    <source>
        <dbReference type="Proteomes" id="UP000831701"/>
    </source>
</evidence>
<accession>A0ACB8WXD3</accession>
<dbReference type="EMBL" id="CM041535">
    <property type="protein sequence ID" value="KAI3372189.1"/>
    <property type="molecule type" value="Genomic_DNA"/>
</dbReference>